<evidence type="ECO:0000313" key="3">
    <source>
        <dbReference type="Proteomes" id="UP000265520"/>
    </source>
</evidence>
<evidence type="ECO:0000256" key="1">
    <source>
        <dbReference type="SAM" id="MobiDB-lite"/>
    </source>
</evidence>
<feature type="compositionally biased region" description="Acidic residues" evidence="1">
    <location>
        <begin position="15"/>
        <end position="32"/>
    </location>
</feature>
<feature type="non-terminal residue" evidence="2">
    <location>
        <position position="1"/>
    </location>
</feature>
<feature type="region of interest" description="Disordered" evidence="1">
    <location>
        <begin position="1"/>
        <end position="32"/>
    </location>
</feature>
<name>A0A392Q8B4_9FABA</name>
<dbReference type="Proteomes" id="UP000265520">
    <property type="component" value="Unassembled WGS sequence"/>
</dbReference>
<keyword evidence="3" id="KW-1185">Reference proteome</keyword>
<accession>A0A392Q8B4</accession>
<proteinExistence type="predicted"/>
<organism evidence="2 3">
    <name type="scientific">Trifolium medium</name>
    <dbReference type="NCBI Taxonomy" id="97028"/>
    <lineage>
        <taxon>Eukaryota</taxon>
        <taxon>Viridiplantae</taxon>
        <taxon>Streptophyta</taxon>
        <taxon>Embryophyta</taxon>
        <taxon>Tracheophyta</taxon>
        <taxon>Spermatophyta</taxon>
        <taxon>Magnoliopsida</taxon>
        <taxon>eudicotyledons</taxon>
        <taxon>Gunneridae</taxon>
        <taxon>Pentapetalae</taxon>
        <taxon>rosids</taxon>
        <taxon>fabids</taxon>
        <taxon>Fabales</taxon>
        <taxon>Fabaceae</taxon>
        <taxon>Papilionoideae</taxon>
        <taxon>50 kb inversion clade</taxon>
        <taxon>NPAAA clade</taxon>
        <taxon>Hologalegina</taxon>
        <taxon>IRL clade</taxon>
        <taxon>Trifolieae</taxon>
        <taxon>Trifolium</taxon>
    </lineage>
</organism>
<dbReference type="AlphaFoldDB" id="A0A392Q8B4"/>
<evidence type="ECO:0000313" key="2">
    <source>
        <dbReference type="EMBL" id="MCI20127.1"/>
    </source>
</evidence>
<reference evidence="2 3" key="1">
    <citation type="journal article" date="2018" name="Front. Plant Sci.">
        <title>Red Clover (Trifolium pratense) and Zigzag Clover (T. medium) - A Picture of Genomic Similarities and Differences.</title>
        <authorList>
            <person name="Dluhosova J."/>
            <person name="Istvanek J."/>
            <person name="Nedelnik J."/>
            <person name="Repkova J."/>
        </authorList>
    </citation>
    <scope>NUCLEOTIDE SEQUENCE [LARGE SCALE GENOMIC DNA]</scope>
    <source>
        <strain evidence="3">cv. 10/8</strain>
        <tissue evidence="2">Leaf</tissue>
    </source>
</reference>
<dbReference type="EMBL" id="LXQA010118233">
    <property type="protein sequence ID" value="MCI20127.1"/>
    <property type="molecule type" value="Genomic_DNA"/>
</dbReference>
<sequence>QALELEEVAKGESAGSEEEEEENDDVDQDDNTDSTPCVHLVCNNYAALILCTMDFCSATIVLNA</sequence>
<protein>
    <submittedName>
        <fullName evidence="2">Uncharacterized protein</fullName>
    </submittedName>
</protein>
<comment type="caution">
    <text evidence="2">The sequence shown here is derived from an EMBL/GenBank/DDBJ whole genome shotgun (WGS) entry which is preliminary data.</text>
</comment>